<dbReference type="InterPro" id="IPR001638">
    <property type="entry name" value="Solute-binding_3/MltF_N"/>
</dbReference>
<evidence type="ECO:0000313" key="9">
    <source>
        <dbReference type="EMBL" id="SEJ59890.1"/>
    </source>
</evidence>
<dbReference type="GO" id="GO:0042626">
    <property type="term" value="F:ATPase-coupled transmembrane transporter activity"/>
    <property type="evidence" value="ECO:0007669"/>
    <property type="project" value="InterPro"/>
</dbReference>
<evidence type="ECO:0000259" key="8">
    <source>
        <dbReference type="SMART" id="SM00062"/>
    </source>
</evidence>
<feature type="domain" description="Solute-binding protein family 3/N-terminal" evidence="8">
    <location>
        <begin position="62"/>
        <end position="277"/>
    </location>
</feature>
<evidence type="ECO:0000256" key="1">
    <source>
        <dbReference type="ARBA" id="ARBA00004418"/>
    </source>
</evidence>
<dbReference type="SMART" id="SM00062">
    <property type="entry name" value="PBPb"/>
    <property type="match status" value="1"/>
</dbReference>
<dbReference type="NCBIfam" id="TIGR01728">
    <property type="entry name" value="SsuA_fam"/>
    <property type="match status" value="1"/>
</dbReference>
<reference evidence="9 10" key="1">
    <citation type="submission" date="2016-10" db="EMBL/GenBank/DDBJ databases">
        <authorList>
            <person name="Varghese N."/>
            <person name="Submissions S."/>
        </authorList>
    </citation>
    <scope>NUCLEOTIDE SEQUENCE [LARGE SCALE GENOMIC DNA]</scope>
    <source>
        <strain evidence="9 10">LMG 22274</strain>
    </source>
</reference>
<dbReference type="GO" id="GO:0016020">
    <property type="term" value="C:membrane"/>
    <property type="evidence" value="ECO:0007669"/>
    <property type="project" value="InterPro"/>
</dbReference>
<dbReference type="Proteomes" id="UP000183529">
    <property type="component" value="Unassembled WGS sequence"/>
</dbReference>
<accession>A0AAQ1JTX8</accession>
<dbReference type="InterPro" id="IPR010067">
    <property type="entry name" value="ABC_SsuA_sub-bd"/>
</dbReference>
<name>A0AAQ1JTX8_9BURK</name>
<feature type="compositionally biased region" description="Polar residues" evidence="7">
    <location>
        <begin position="1"/>
        <end position="19"/>
    </location>
</feature>
<dbReference type="EMBL" id="FNZM01000006">
    <property type="protein sequence ID" value="SEJ59890.1"/>
    <property type="molecule type" value="Genomic_DNA"/>
</dbReference>
<dbReference type="FunFam" id="3.40.190.10:FF:000050">
    <property type="entry name" value="Sulfonate ABC transporter substrate-binding protein"/>
    <property type="match status" value="1"/>
</dbReference>
<dbReference type="RefSeq" id="WP_080180251.1">
    <property type="nucleotide sequence ID" value="NZ_CADFGN010000006.1"/>
</dbReference>
<evidence type="ECO:0000313" key="10">
    <source>
        <dbReference type="Proteomes" id="UP000183529"/>
    </source>
</evidence>
<evidence type="ECO:0000256" key="5">
    <source>
        <dbReference type="ARBA" id="ARBA00055538"/>
    </source>
</evidence>
<comment type="function">
    <text evidence="5">Part of a binding-protein-dependent transport system for aliphatic sulfonates. Putative binding protein.</text>
</comment>
<comment type="similarity">
    <text evidence="2">Belongs to the bacterial solute-binding protein SsuA/TauA family.</text>
</comment>
<feature type="region of interest" description="Disordered" evidence="7">
    <location>
        <begin position="1"/>
        <end position="23"/>
    </location>
</feature>
<protein>
    <recommendedName>
        <fullName evidence="6">Putative aliphatic sulfonates-binding protein</fullName>
    </recommendedName>
</protein>
<dbReference type="GO" id="GO:0042597">
    <property type="term" value="C:periplasmic space"/>
    <property type="evidence" value="ECO:0007669"/>
    <property type="project" value="UniProtKB-SubCell"/>
</dbReference>
<dbReference type="InterPro" id="IPR015168">
    <property type="entry name" value="SsuA/THI5"/>
</dbReference>
<comment type="caution">
    <text evidence="9">The sequence shown here is derived from an EMBL/GenBank/DDBJ whole genome shotgun (WGS) entry which is preliminary data.</text>
</comment>
<keyword evidence="4" id="KW-0732">Signal</keyword>
<dbReference type="SUPFAM" id="SSF53850">
    <property type="entry name" value="Periplasmic binding protein-like II"/>
    <property type="match status" value="1"/>
</dbReference>
<dbReference type="AlphaFoldDB" id="A0AAQ1JTX8"/>
<organism evidence="9 10">
    <name type="scientific">Paraburkholderia tropica</name>
    <dbReference type="NCBI Taxonomy" id="92647"/>
    <lineage>
        <taxon>Bacteria</taxon>
        <taxon>Pseudomonadati</taxon>
        <taxon>Pseudomonadota</taxon>
        <taxon>Betaproteobacteria</taxon>
        <taxon>Burkholderiales</taxon>
        <taxon>Burkholderiaceae</taxon>
        <taxon>Paraburkholderia</taxon>
    </lineage>
</organism>
<gene>
    <name evidence="9" type="ORF">SAMN05216550_106167</name>
</gene>
<dbReference type="PANTHER" id="PTHR30024">
    <property type="entry name" value="ALIPHATIC SULFONATES-BINDING PROTEIN-RELATED"/>
    <property type="match status" value="1"/>
</dbReference>
<dbReference type="Gene3D" id="3.40.190.10">
    <property type="entry name" value="Periplasmic binding protein-like II"/>
    <property type="match status" value="2"/>
</dbReference>
<dbReference type="Pfam" id="PF09084">
    <property type="entry name" value="NMT1"/>
    <property type="match status" value="1"/>
</dbReference>
<comment type="subcellular location">
    <subcellularLocation>
        <location evidence="1">Periplasm</location>
    </subcellularLocation>
</comment>
<evidence type="ECO:0000256" key="7">
    <source>
        <dbReference type="SAM" id="MobiDB-lite"/>
    </source>
</evidence>
<proteinExistence type="inferred from homology"/>
<keyword evidence="3" id="KW-0813">Transport</keyword>
<evidence type="ECO:0000256" key="4">
    <source>
        <dbReference type="ARBA" id="ARBA00022729"/>
    </source>
</evidence>
<evidence type="ECO:0000256" key="6">
    <source>
        <dbReference type="ARBA" id="ARBA00070228"/>
    </source>
</evidence>
<dbReference type="CDD" id="cd13556">
    <property type="entry name" value="PBP2_SsuA_like_1"/>
    <property type="match status" value="1"/>
</dbReference>
<sequence length="363" mass="39576">MRDHTTTIFTDSKPTTRESQSGHKPLWRRLTTTLRAVAAFAPLALFAATATPALAASAAPAELKLDYAYYSPESLVIKRNGWLEQALAPDHTQVRWVLSLGSNRALEYLNSGAVDIGSTAGLAAVLAKANGNPIRTVYIFSRPEWTALVVRKDSPIKTLADLKGKKIAATKGTDPYLFTLRALHTAGLTRDDVEIVNLQHPDGRTALVNGQVDAWAGLDPHMAAAQIDNGARLLYRNVDFNTWGFLNVRDDFLKQYPETVARVLKVYERARVWIGEHPDEAAQIIADDSKVSLAVAKLQLSRNDFSQPQPGAKQIEALEAAAPILTQENLVKPGTNLNQVIESLIDTHASESALASAQRQSAQ</sequence>
<dbReference type="PANTHER" id="PTHR30024:SF21">
    <property type="entry name" value="ABC TRANSPORTER SUBSTRATE-BINDING PROTEIN"/>
    <property type="match status" value="1"/>
</dbReference>
<evidence type="ECO:0000256" key="3">
    <source>
        <dbReference type="ARBA" id="ARBA00022448"/>
    </source>
</evidence>
<evidence type="ECO:0000256" key="2">
    <source>
        <dbReference type="ARBA" id="ARBA00010742"/>
    </source>
</evidence>